<feature type="compositionally biased region" description="Basic and acidic residues" evidence="1">
    <location>
        <begin position="15"/>
        <end position="40"/>
    </location>
</feature>
<dbReference type="PANTHER" id="PTHR33116">
    <property type="entry name" value="REVERSE TRANSCRIPTASE ZINC-BINDING DOMAIN-CONTAINING PROTEIN-RELATED-RELATED"/>
    <property type="match status" value="1"/>
</dbReference>
<evidence type="ECO:0000259" key="2">
    <source>
        <dbReference type="Pfam" id="PF00078"/>
    </source>
</evidence>
<evidence type="ECO:0000313" key="5">
    <source>
        <dbReference type="Proteomes" id="UP001151760"/>
    </source>
</evidence>
<dbReference type="EMBL" id="BQNB010010648">
    <property type="protein sequence ID" value="GJS80119.1"/>
    <property type="molecule type" value="Genomic_DNA"/>
</dbReference>
<feature type="domain" description="Reverse transcriptase" evidence="2">
    <location>
        <begin position="325"/>
        <end position="457"/>
    </location>
</feature>
<name>A0ABQ4YQG8_9ASTR</name>
<feature type="domain" description="Reverse transcriptase zinc-binding" evidence="3">
    <location>
        <begin position="595"/>
        <end position="679"/>
    </location>
</feature>
<dbReference type="CDD" id="cd01650">
    <property type="entry name" value="RT_nLTR_like"/>
    <property type="match status" value="1"/>
</dbReference>
<dbReference type="InterPro" id="IPR043502">
    <property type="entry name" value="DNA/RNA_pol_sf"/>
</dbReference>
<keyword evidence="4" id="KW-0808">Transferase</keyword>
<sequence>MDSKLVKSSVTRTEGSSKRARDELESDNLKKQKIDEHVEAEKDDDQEEAYMKKHIEIVKDDEVAIDAIPLATKPPVIVEYKIFKEGKFRYFQLIRADGSLKRYLSMIKMLQNIDREDLETIWKLVKAKHGNTRPEEDYERIKGKINKSQIETVCNDKGERIEGEAVAEEFVKHFNAFPGNNYTVSPIKDTADLFPKKLTEEEASWMIREVTDNEIKDAMFNIGDNKAPGPNGFTSSFFKKAWGVVGSDVCKEIKEFFTNGKLLGEVNATVISLVPKIPTPNKVTDYRPITCCNVMYKCISKILTNRIKDALNKLVNKNQSAFIPGRWIMTCISSPSFTINVNGDKCGFFKGAIGLRQRDPISPYLFTLIMEVFTLMMEKKIKQNPDFKYHKGCKDFKITHLCFADDLVVMCHGDKRYVEVIKAALDEFSNSLGLLPNPSKSTVFFSNVGNSEKAKILSVMPFSVVYWSSVFLLPSAVTKEINRLLKGFLWVQGDLTNGKAKIAWSEGSNTDSWGWKNLLSIRDQIIHHVVYKIGNGINVSMWNDRWTEVRVLSNYITYRSLKKYPDIVSIPVPTITPTKNDKVGWKNKKGKFVRFSVRNVLEDFYDDGEQVKWYSLVWFSQCIPKHAFNLWVAIHGRFNTKDRLHKWHPNIDMKCPFCHDIRDSHKHLFFECEYSKAVWKETQKKMNIKNLLDNWEDIIQVMSRMKNNNSIWSVARRISLGPVVYFIWNKRNARLFRGDKRNTEDLGKVISETVKLRLMSINVKDSPAVFQVKQIWGVQFKKLRK</sequence>
<dbReference type="Pfam" id="PF00078">
    <property type="entry name" value="RVT_1"/>
    <property type="match status" value="1"/>
</dbReference>
<proteinExistence type="predicted"/>
<dbReference type="Pfam" id="PF13966">
    <property type="entry name" value="zf-RVT"/>
    <property type="match status" value="1"/>
</dbReference>
<reference evidence="4" key="2">
    <citation type="submission" date="2022-01" db="EMBL/GenBank/DDBJ databases">
        <authorList>
            <person name="Yamashiro T."/>
            <person name="Shiraishi A."/>
            <person name="Satake H."/>
            <person name="Nakayama K."/>
        </authorList>
    </citation>
    <scope>NUCLEOTIDE SEQUENCE</scope>
</reference>
<gene>
    <name evidence="4" type="ORF">Tco_0730000</name>
</gene>
<protein>
    <submittedName>
        <fullName evidence="4">RNA-directed DNA polymerase, eukaryota, reverse transcriptase zinc-binding domain protein</fullName>
    </submittedName>
</protein>
<dbReference type="InterPro" id="IPR026960">
    <property type="entry name" value="RVT-Znf"/>
</dbReference>
<accession>A0ABQ4YQG8</accession>
<evidence type="ECO:0000259" key="3">
    <source>
        <dbReference type="Pfam" id="PF13966"/>
    </source>
</evidence>
<evidence type="ECO:0000313" key="4">
    <source>
        <dbReference type="EMBL" id="GJS80119.1"/>
    </source>
</evidence>
<keyword evidence="4" id="KW-0695">RNA-directed DNA polymerase</keyword>
<comment type="caution">
    <text evidence="4">The sequence shown here is derived from an EMBL/GenBank/DDBJ whole genome shotgun (WGS) entry which is preliminary data.</text>
</comment>
<reference evidence="4" key="1">
    <citation type="journal article" date="2022" name="Int. J. Mol. Sci.">
        <title>Draft Genome of Tanacetum Coccineum: Genomic Comparison of Closely Related Tanacetum-Family Plants.</title>
        <authorList>
            <person name="Yamashiro T."/>
            <person name="Shiraishi A."/>
            <person name="Nakayama K."/>
            <person name="Satake H."/>
        </authorList>
    </citation>
    <scope>NUCLEOTIDE SEQUENCE</scope>
</reference>
<keyword evidence="4" id="KW-0548">Nucleotidyltransferase</keyword>
<dbReference type="PANTHER" id="PTHR33116:SF84">
    <property type="entry name" value="RNA-DIRECTED DNA POLYMERASE"/>
    <property type="match status" value="1"/>
</dbReference>
<feature type="region of interest" description="Disordered" evidence="1">
    <location>
        <begin position="1"/>
        <end position="46"/>
    </location>
</feature>
<dbReference type="GO" id="GO:0003964">
    <property type="term" value="F:RNA-directed DNA polymerase activity"/>
    <property type="evidence" value="ECO:0007669"/>
    <property type="project" value="UniProtKB-KW"/>
</dbReference>
<keyword evidence="5" id="KW-1185">Reference proteome</keyword>
<organism evidence="4 5">
    <name type="scientific">Tanacetum coccineum</name>
    <dbReference type="NCBI Taxonomy" id="301880"/>
    <lineage>
        <taxon>Eukaryota</taxon>
        <taxon>Viridiplantae</taxon>
        <taxon>Streptophyta</taxon>
        <taxon>Embryophyta</taxon>
        <taxon>Tracheophyta</taxon>
        <taxon>Spermatophyta</taxon>
        <taxon>Magnoliopsida</taxon>
        <taxon>eudicotyledons</taxon>
        <taxon>Gunneridae</taxon>
        <taxon>Pentapetalae</taxon>
        <taxon>asterids</taxon>
        <taxon>campanulids</taxon>
        <taxon>Asterales</taxon>
        <taxon>Asteraceae</taxon>
        <taxon>Asteroideae</taxon>
        <taxon>Anthemideae</taxon>
        <taxon>Anthemidinae</taxon>
        <taxon>Tanacetum</taxon>
    </lineage>
</organism>
<evidence type="ECO:0000256" key="1">
    <source>
        <dbReference type="SAM" id="MobiDB-lite"/>
    </source>
</evidence>
<feature type="compositionally biased region" description="Polar residues" evidence="1">
    <location>
        <begin position="1"/>
        <end position="14"/>
    </location>
</feature>
<dbReference type="InterPro" id="IPR000477">
    <property type="entry name" value="RT_dom"/>
</dbReference>
<dbReference type="Proteomes" id="UP001151760">
    <property type="component" value="Unassembled WGS sequence"/>
</dbReference>
<dbReference type="SUPFAM" id="SSF56672">
    <property type="entry name" value="DNA/RNA polymerases"/>
    <property type="match status" value="1"/>
</dbReference>